<dbReference type="EMBL" id="DSDO01000028">
    <property type="protein sequence ID" value="HDR46135.1"/>
    <property type="molecule type" value="Genomic_DNA"/>
</dbReference>
<protein>
    <recommendedName>
        <fullName evidence="1">DUF403 domain-containing protein</fullName>
    </recommendedName>
</protein>
<gene>
    <name evidence="2" type="ORF">ENN94_00370</name>
</gene>
<organism evidence="2">
    <name type="scientific">Geoalkalibacter subterraneus</name>
    <dbReference type="NCBI Taxonomy" id="483547"/>
    <lineage>
        <taxon>Bacteria</taxon>
        <taxon>Pseudomonadati</taxon>
        <taxon>Thermodesulfobacteriota</taxon>
        <taxon>Desulfuromonadia</taxon>
        <taxon>Desulfuromonadales</taxon>
        <taxon>Geoalkalibacteraceae</taxon>
        <taxon>Geoalkalibacter</taxon>
    </lineage>
</organism>
<dbReference type="AlphaFoldDB" id="A0A831LS68"/>
<feature type="non-terminal residue" evidence="2">
    <location>
        <position position="27"/>
    </location>
</feature>
<name>A0A831LS68_9BACT</name>
<sequence length="27" mass="3273">MLSRVANSIYWLNRYIERAENVARFIS</sequence>
<feature type="domain" description="DUF403" evidence="1">
    <location>
        <begin position="1"/>
        <end position="26"/>
    </location>
</feature>
<proteinExistence type="predicted"/>
<dbReference type="Pfam" id="PF04168">
    <property type="entry name" value="Alpha-E"/>
    <property type="match status" value="1"/>
</dbReference>
<evidence type="ECO:0000259" key="1">
    <source>
        <dbReference type="Pfam" id="PF04168"/>
    </source>
</evidence>
<accession>A0A831LS68</accession>
<dbReference type="InterPro" id="IPR007296">
    <property type="entry name" value="DUF403"/>
</dbReference>
<reference evidence="2" key="1">
    <citation type="journal article" date="2020" name="mSystems">
        <title>Genome- and Community-Level Interaction Insights into Carbon Utilization and Element Cycling Functions of Hydrothermarchaeota in Hydrothermal Sediment.</title>
        <authorList>
            <person name="Zhou Z."/>
            <person name="Liu Y."/>
            <person name="Xu W."/>
            <person name="Pan J."/>
            <person name="Luo Z.H."/>
            <person name="Li M."/>
        </authorList>
    </citation>
    <scope>NUCLEOTIDE SEQUENCE [LARGE SCALE GENOMIC DNA]</scope>
    <source>
        <strain evidence="2">SpSt-1220</strain>
    </source>
</reference>
<evidence type="ECO:0000313" key="2">
    <source>
        <dbReference type="EMBL" id="HDR46135.1"/>
    </source>
</evidence>
<comment type="caution">
    <text evidence="2">The sequence shown here is derived from an EMBL/GenBank/DDBJ whole genome shotgun (WGS) entry which is preliminary data.</text>
</comment>
<dbReference type="Proteomes" id="UP000886162">
    <property type="component" value="Unassembled WGS sequence"/>
</dbReference>